<dbReference type="AlphaFoldDB" id="A0A857C6S1"/>
<feature type="compositionally biased region" description="Basic and acidic residues" evidence="1">
    <location>
        <begin position="89"/>
        <end position="103"/>
    </location>
</feature>
<sequence length="170" mass="18530">MSIENPRPEPGPTPTPTPFPPPPVREPDPGRLPDEDPLPNPDETDNPPQHARDAWKGRGDMPAWSGKVYGDLLAKAAMAAERGAGNEAQECRIDMTFDDDNSRKSRPGKARQPNQPSPLGGRYFADLLKNVENEPVPDRLLDLAHQLERALAEQHDKRGGKPENGGPGKG</sequence>
<dbReference type="OrthoDB" id="8388661at2"/>
<name>A0A857C6S1_9HYPH</name>
<feature type="compositionally biased region" description="Basic and acidic residues" evidence="1">
    <location>
        <begin position="147"/>
        <end position="161"/>
    </location>
</feature>
<dbReference type="Proteomes" id="UP000435648">
    <property type="component" value="Chromosome"/>
</dbReference>
<feature type="region of interest" description="Disordered" evidence="1">
    <location>
        <begin position="1"/>
        <end position="64"/>
    </location>
</feature>
<feature type="compositionally biased region" description="Pro residues" evidence="1">
    <location>
        <begin position="8"/>
        <end position="24"/>
    </location>
</feature>
<gene>
    <name evidence="2" type="ORF">GH266_08930</name>
</gene>
<feature type="region of interest" description="Disordered" evidence="1">
    <location>
        <begin position="147"/>
        <end position="170"/>
    </location>
</feature>
<reference evidence="2 3" key="1">
    <citation type="submission" date="2019-12" db="EMBL/GenBank/DDBJ databases">
        <title>The genome of Stappia indica PHM037.</title>
        <authorList>
            <person name="Kacar D."/>
            <person name="Galan B."/>
            <person name="Canedo L."/>
            <person name="Rodriguez P."/>
            <person name="de la Calle F."/>
            <person name="Garcia J.L."/>
        </authorList>
    </citation>
    <scope>NUCLEOTIDE SEQUENCE [LARGE SCALE GENOMIC DNA]</scope>
    <source>
        <strain evidence="2 3">PHM037</strain>
    </source>
</reference>
<dbReference type="RefSeq" id="WP_158193589.1">
    <property type="nucleotide sequence ID" value="NZ_CP046908.1"/>
</dbReference>
<evidence type="ECO:0000313" key="3">
    <source>
        <dbReference type="Proteomes" id="UP000435648"/>
    </source>
</evidence>
<evidence type="ECO:0000256" key="1">
    <source>
        <dbReference type="SAM" id="MobiDB-lite"/>
    </source>
</evidence>
<organism evidence="2 3">
    <name type="scientific">Stappia indica</name>
    <dbReference type="NCBI Taxonomy" id="538381"/>
    <lineage>
        <taxon>Bacteria</taxon>
        <taxon>Pseudomonadati</taxon>
        <taxon>Pseudomonadota</taxon>
        <taxon>Alphaproteobacteria</taxon>
        <taxon>Hyphomicrobiales</taxon>
        <taxon>Stappiaceae</taxon>
        <taxon>Stappia</taxon>
    </lineage>
</organism>
<dbReference type="EMBL" id="CP046908">
    <property type="protein sequence ID" value="QGZ34623.1"/>
    <property type="molecule type" value="Genomic_DNA"/>
</dbReference>
<feature type="region of interest" description="Disordered" evidence="1">
    <location>
        <begin position="80"/>
        <end position="122"/>
    </location>
</feature>
<dbReference type="KEGG" id="siw:GH266_08930"/>
<protein>
    <submittedName>
        <fullName evidence="2">Uncharacterized protein</fullName>
    </submittedName>
</protein>
<proteinExistence type="predicted"/>
<feature type="compositionally biased region" description="Basic and acidic residues" evidence="1">
    <location>
        <begin position="25"/>
        <end position="34"/>
    </location>
</feature>
<evidence type="ECO:0000313" key="2">
    <source>
        <dbReference type="EMBL" id="QGZ34623.1"/>
    </source>
</evidence>
<feature type="compositionally biased region" description="Basic and acidic residues" evidence="1">
    <location>
        <begin position="50"/>
        <end position="59"/>
    </location>
</feature>
<accession>A0A857C6S1</accession>